<dbReference type="InterPro" id="IPR006016">
    <property type="entry name" value="UspA"/>
</dbReference>
<dbReference type="Pfam" id="PF00582">
    <property type="entry name" value="Usp"/>
    <property type="match status" value="1"/>
</dbReference>
<dbReference type="RefSeq" id="WP_094515236.1">
    <property type="nucleotide sequence ID" value="NZ_JBHEEP010000008.1"/>
</dbReference>
<dbReference type="PANTHER" id="PTHR31964">
    <property type="entry name" value="ADENINE NUCLEOTIDE ALPHA HYDROLASES-LIKE SUPERFAMILY PROTEIN"/>
    <property type="match status" value="1"/>
</dbReference>
<dbReference type="PANTHER" id="PTHR31964:SF113">
    <property type="entry name" value="USPA DOMAIN-CONTAINING PROTEIN"/>
    <property type="match status" value="1"/>
</dbReference>
<evidence type="ECO:0000259" key="2">
    <source>
        <dbReference type="Pfam" id="PF00582"/>
    </source>
</evidence>
<evidence type="ECO:0000256" key="1">
    <source>
        <dbReference type="ARBA" id="ARBA00008791"/>
    </source>
</evidence>
<gene>
    <name evidence="4" type="ORF">CES86_3929</name>
    <name evidence="3" type="ORF">F9L03_15250</name>
</gene>
<dbReference type="EMBL" id="WBWF01000010">
    <property type="protein sequence ID" value="KAB2703101.1"/>
    <property type="molecule type" value="Genomic_DNA"/>
</dbReference>
<protein>
    <submittedName>
        <fullName evidence="4">Universal stress family protein</fullName>
    </submittedName>
</protein>
<evidence type="ECO:0000313" key="4">
    <source>
        <dbReference type="EMBL" id="OYR26461.1"/>
    </source>
</evidence>
<feature type="domain" description="UspA" evidence="2">
    <location>
        <begin position="24"/>
        <end position="94"/>
    </location>
</feature>
<comment type="caution">
    <text evidence="4">The sequence shown here is derived from an EMBL/GenBank/DDBJ whole genome shotgun (WGS) entry which is preliminary data.</text>
</comment>
<dbReference type="SUPFAM" id="SSF52402">
    <property type="entry name" value="Adenine nucleotide alpha hydrolases-like"/>
    <property type="match status" value="1"/>
</dbReference>
<reference evidence="3 6" key="2">
    <citation type="submission" date="2019-09" db="EMBL/GenBank/DDBJ databases">
        <title>Taxonomic organization of the family Brucellaceae based on a phylogenomic approach.</title>
        <authorList>
            <person name="Leclercq S."/>
            <person name="Cloeckaert A."/>
            <person name="Zygmunt M.S."/>
        </authorList>
    </citation>
    <scope>NUCLEOTIDE SEQUENCE [LARGE SCALE GENOMIC DNA]</scope>
    <source>
        <strain evidence="3 6">LUP23</strain>
    </source>
</reference>
<proteinExistence type="inferred from homology"/>
<dbReference type="Proteomes" id="UP000435957">
    <property type="component" value="Unassembled WGS sequence"/>
</dbReference>
<dbReference type="EMBL" id="NNRN01000055">
    <property type="protein sequence ID" value="OYR26461.1"/>
    <property type="molecule type" value="Genomic_DNA"/>
</dbReference>
<evidence type="ECO:0000313" key="6">
    <source>
        <dbReference type="Proteomes" id="UP000435957"/>
    </source>
</evidence>
<organism evidence="4 5">
    <name type="scientific">Brucella lupini</name>
    <dbReference type="NCBI Taxonomy" id="255457"/>
    <lineage>
        <taxon>Bacteria</taxon>
        <taxon>Pseudomonadati</taxon>
        <taxon>Pseudomonadota</taxon>
        <taxon>Alphaproteobacteria</taxon>
        <taxon>Hyphomicrobiales</taxon>
        <taxon>Brucellaceae</taxon>
        <taxon>Brucella/Ochrobactrum group</taxon>
        <taxon>Brucella</taxon>
    </lineage>
</organism>
<dbReference type="InterPro" id="IPR014729">
    <property type="entry name" value="Rossmann-like_a/b/a_fold"/>
</dbReference>
<evidence type="ECO:0000313" key="3">
    <source>
        <dbReference type="EMBL" id="KAB2703101.1"/>
    </source>
</evidence>
<dbReference type="PRINTS" id="PR01438">
    <property type="entry name" value="UNVRSLSTRESS"/>
</dbReference>
<keyword evidence="6" id="KW-1185">Reference proteome</keyword>
<dbReference type="Proteomes" id="UP000216363">
    <property type="component" value="Unassembled WGS sequence"/>
</dbReference>
<comment type="similarity">
    <text evidence="1">Belongs to the universal stress protein A family.</text>
</comment>
<accession>A0A256GIL2</accession>
<evidence type="ECO:0000313" key="5">
    <source>
        <dbReference type="Proteomes" id="UP000216363"/>
    </source>
</evidence>
<sequence length="94" mass="9858">MARPLATLTNAVEGFATQVICQARDIATKTGVTAVEVRTVWGDPAEVILEMAFRDNVDAIVVGRRGRGRLAGLLLGGVSQKLVSLAPCTVVVVP</sequence>
<reference evidence="4 5" key="1">
    <citation type="submission" date="2017-07" db="EMBL/GenBank/DDBJ databases">
        <title>Draft genome of Ochrobactrum lupini type strain LUP21.</title>
        <authorList>
            <person name="Krzyzanowska D.M."/>
            <person name="Jafra S."/>
        </authorList>
    </citation>
    <scope>NUCLEOTIDE SEQUENCE [LARGE SCALE GENOMIC DNA]</scope>
    <source>
        <strain evidence="4 5">LUP21</strain>
    </source>
</reference>
<dbReference type="Gene3D" id="3.40.50.620">
    <property type="entry name" value="HUPs"/>
    <property type="match status" value="1"/>
</dbReference>
<dbReference type="AlphaFoldDB" id="A0A256GIL2"/>
<name>A0A256GIL2_9HYPH</name>
<dbReference type="InterPro" id="IPR006015">
    <property type="entry name" value="Universal_stress_UspA"/>
</dbReference>